<sequence length="46" mass="5208">MQPRNMKRVSSYGAAQRAIDFHRSVRTTTTANIAPQLIDKTRFQSG</sequence>
<organism evidence="1 2">
    <name type="scientific">Yersinia similis</name>
    <dbReference type="NCBI Taxonomy" id="367190"/>
    <lineage>
        <taxon>Bacteria</taxon>
        <taxon>Pseudomonadati</taxon>
        <taxon>Pseudomonadota</taxon>
        <taxon>Gammaproteobacteria</taxon>
        <taxon>Enterobacterales</taxon>
        <taxon>Yersiniaceae</taxon>
        <taxon>Yersinia</taxon>
    </lineage>
</organism>
<name>A0A0T9RR47_9GAMM</name>
<dbReference type="AlphaFoldDB" id="A0A0T9RR47"/>
<evidence type="ECO:0000313" key="2">
    <source>
        <dbReference type="Proteomes" id="UP000038204"/>
    </source>
</evidence>
<reference evidence="1 2" key="1">
    <citation type="submission" date="2015-03" db="EMBL/GenBank/DDBJ databases">
        <authorList>
            <person name="Murphy D."/>
        </authorList>
    </citation>
    <scope>NUCLEOTIDE SEQUENCE [LARGE SCALE GENOMIC DNA]</scope>
    <source>
        <strain evidence="1 2">Y233</strain>
    </source>
</reference>
<gene>
    <name evidence="1" type="ORF">ERS008667_04325</name>
</gene>
<dbReference type="EMBL" id="CQBK01000073">
    <property type="protein sequence ID" value="CNI78518.1"/>
    <property type="molecule type" value="Genomic_DNA"/>
</dbReference>
<protein>
    <submittedName>
        <fullName evidence="1">Uncharacterized protein</fullName>
    </submittedName>
</protein>
<evidence type="ECO:0000313" key="1">
    <source>
        <dbReference type="EMBL" id="CNI78518.1"/>
    </source>
</evidence>
<proteinExistence type="predicted"/>
<accession>A0A0T9RR47</accession>
<dbReference type="Proteomes" id="UP000038204">
    <property type="component" value="Unassembled WGS sequence"/>
</dbReference>